<evidence type="ECO:0000313" key="2">
    <source>
        <dbReference type="Proteomes" id="UP000772181"/>
    </source>
</evidence>
<dbReference type="AlphaFoldDB" id="A0A933LQM1"/>
<gene>
    <name evidence="1" type="ORF">HY730_07975</name>
</gene>
<reference evidence="1" key="1">
    <citation type="submission" date="2020-07" db="EMBL/GenBank/DDBJ databases">
        <title>Huge and variable diversity of episymbiotic CPR bacteria and DPANN archaea in groundwater ecosystems.</title>
        <authorList>
            <person name="He C.Y."/>
            <person name="Keren R."/>
            <person name="Whittaker M."/>
            <person name="Farag I.F."/>
            <person name="Doudna J."/>
            <person name="Cate J.H.D."/>
            <person name="Banfield J.F."/>
        </authorList>
    </citation>
    <scope>NUCLEOTIDE SEQUENCE</scope>
    <source>
        <strain evidence="1">NC_groundwater_1482_Ag_S-0.65um_47_24</strain>
    </source>
</reference>
<comment type="caution">
    <text evidence="1">The sequence shown here is derived from an EMBL/GenBank/DDBJ whole genome shotgun (WGS) entry which is preliminary data.</text>
</comment>
<proteinExistence type="predicted"/>
<sequence length="190" mass="22001">MSLLLLVEDKEGRKPFEILARKIRRVAVQARFMPQGDMLNISRVAEFLRLHYRSHRNLSYVLICRDSECTPIAETQNRCRQAEEQLNNRLGNRFPPIRYIVVDHSLEGWLASDKDALRHVLGSNARIPRNFNPEEDCRPAEKLDRIFVDNGKDGYEKSRHALQLALACNPKNIAARSDTFRHFQQSVFSG</sequence>
<dbReference type="EMBL" id="JACQWF010000350">
    <property type="protein sequence ID" value="MBI4596295.1"/>
    <property type="molecule type" value="Genomic_DNA"/>
</dbReference>
<dbReference type="InterPro" id="IPR025455">
    <property type="entry name" value="DUF4276"/>
</dbReference>
<name>A0A933LQM1_UNCTE</name>
<dbReference type="Pfam" id="PF14103">
    <property type="entry name" value="DUF4276"/>
    <property type="match status" value="1"/>
</dbReference>
<protein>
    <submittedName>
        <fullName evidence="1">DUF4276 family protein</fullName>
    </submittedName>
</protein>
<evidence type="ECO:0000313" key="1">
    <source>
        <dbReference type="EMBL" id="MBI4596295.1"/>
    </source>
</evidence>
<organism evidence="1 2">
    <name type="scientific">Tectimicrobiota bacterium</name>
    <dbReference type="NCBI Taxonomy" id="2528274"/>
    <lineage>
        <taxon>Bacteria</taxon>
        <taxon>Pseudomonadati</taxon>
        <taxon>Nitrospinota/Tectimicrobiota group</taxon>
        <taxon>Candidatus Tectimicrobiota</taxon>
    </lineage>
</organism>
<dbReference type="Proteomes" id="UP000772181">
    <property type="component" value="Unassembled WGS sequence"/>
</dbReference>
<accession>A0A933LQM1</accession>